<accession>A0A3L8PYQ8</accession>
<keyword evidence="1" id="KW-1133">Transmembrane helix</keyword>
<comment type="caution">
    <text evidence="2">The sequence shown here is derived from an EMBL/GenBank/DDBJ whole genome shotgun (WGS) entry which is preliminary data.</text>
</comment>
<evidence type="ECO:0000313" key="2">
    <source>
        <dbReference type="EMBL" id="RLV60360.1"/>
    </source>
</evidence>
<dbReference type="Proteomes" id="UP000281474">
    <property type="component" value="Unassembled WGS sequence"/>
</dbReference>
<dbReference type="InterPro" id="IPR021806">
    <property type="entry name" value="DUF3379"/>
</dbReference>
<sequence>MDELEFRRKAYAEPHSQDEAFLEAANADSAKHDFLSDLKSLDNKIADALHVSPPEDLTERLILRQQLKQHQKVKRTTSFVVSMAASVAFVAGVTFTMLRTGEIDLTSYAIAHQHHGPEHFSASKDISFAKINHELNGIKGLKGGHFTKQPGQVVFAKYCDFQGIKGMHLVMQNKTGGQVTVFIIPNEDRMIAKSNFEKDGFEGMTFDQNGNYMILVGKDQQDLNYVKKEIKDTFI</sequence>
<keyword evidence="3" id="KW-1185">Reference proteome</keyword>
<name>A0A3L8PYQ8_9GAMM</name>
<evidence type="ECO:0000256" key="1">
    <source>
        <dbReference type="SAM" id="Phobius"/>
    </source>
</evidence>
<feature type="transmembrane region" description="Helical" evidence="1">
    <location>
        <begin position="78"/>
        <end position="98"/>
    </location>
</feature>
<dbReference type="RefSeq" id="WP_121838392.1">
    <property type="nucleotide sequence ID" value="NZ_ML014766.1"/>
</dbReference>
<organism evidence="2 3">
    <name type="scientific">Parashewanella curva</name>
    <dbReference type="NCBI Taxonomy" id="2338552"/>
    <lineage>
        <taxon>Bacteria</taxon>
        <taxon>Pseudomonadati</taxon>
        <taxon>Pseudomonadota</taxon>
        <taxon>Gammaproteobacteria</taxon>
        <taxon>Alteromonadales</taxon>
        <taxon>Shewanellaceae</taxon>
        <taxon>Parashewanella</taxon>
    </lineage>
</organism>
<dbReference type="AlphaFoldDB" id="A0A3L8PYQ8"/>
<keyword evidence="1" id="KW-0472">Membrane</keyword>
<keyword evidence="1" id="KW-0812">Transmembrane</keyword>
<protein>
    <submittedName>
        <fullName evidence="2">DUF3379 domain-containing protein</fullName>
    </submittedName>
</protein>
<dbReference type="Pfam" id="PF11859">
    <property type="entry name" value="DUF3379"/>
    <property type="match status" value="1"/>
</dbReference>
<proteinExistence type="predicted"/>
<evidence type="ECO:0000313" key="3">
    <source>
        <dbReference type="Proteomes" id="UP000281474"/>
    </source>
</evidence>
<dbReference type="OrthoDB" id="6195578at2"/>
<gene>
    <name evidence="2" type="ORF">D5018_07495</name>
</gene>
<dbReference type="EMBL" id="QZEI01000017">
    <property type="protein sequence ID" value="RLV60360.1"/>
    <property type="molecule type" value="Genomic_DNA"/>
</dbReference>
<reference evidence="2 3" key="1">
    <citation type="submission" date="2018-09" db="EMBL/GenBank/DDBJ databases">
        <title>Phylogeny of the Shewanellaceae, and recommendation for two new genera, Pseudoshewanella and Parashewanella.</title>
        <authorList>
            <person name="Wang G."/>
        </authorList>
    </citation>
    <scope>NUCLEOTIDE SEQUENCE [LARGE SCALE GENOMIC DNA]</scope>
    <source>
        <strain evidence="2 3">C51</strain>
    </source>
</reference>